<dbReference type="InterPro" id="IPR020616">
    <property type="entry name" value="Thiolase_N"/>
</dbReference>
<dbReference type="PANTHER" id="PTHR42870:SF1">
    <property type="entry name" value="NON-SPECIFIC LIPID-TRANSFER PROTEIN-LIKE 2"/>
    <property type="match status" value="1"/>
</dbReference>
<dbReference type="InterPro" id="IPR016039">
    <property type="entry name" value="Thiolase-like"/>
</dbReference>
<dbReference type="SUPFAM" id="SSF53901">
    <property type="entry name" value="Thiolase-like"/>
    <property type="match status" value="2"/>
</dbReference>
<sequence length="384" mass="40706">MNEDAEMSAIVASGMTRFGKRKEDLLSLGGESALPILRKYRSDIDFLLVSNSYSGEFNSISGINTLLATYLSLDGVPSLRVDNTSGSGGTAIFLADMLIKSGQARAVLVTGLEKMSTMDTRHVTSVIASLLPEEERRQGPSLPSLAALLAQLYMRRYGASRESLAQVSVKNHRNGAANPYAHIQKEVTLEEVMQSPVVAEPLRQYEFSPISDGAASVLVVGDGDAESFTDRPVYIKAVSLASDSASVTARGDLMGLEAVRRAGRNAMRLSGISKPDFAELHDMATVLELVQMESLGLCEPGEAWKMVLEGETEVGGSMPVNTSGGLNSKGHPIGASGVAQVVEAFSQIRKECGGRQVKDARTGLCLSMSGFGNSAAVTVLGDEP</sequence>
<feature type="domain" description="Thiolase C-terminal" evidence="3">
    <location>
        <begin position="241"/>
        <end position="381"/>
    </location>
</feature>
<proteinExistence type="predicted"/>
<evidence type="ECO:0000256" key="1">
    <source>
        <dbReference type="ARBA" id="ARBA00023229"/>
    </source>
</evidence>
<evidence type="ECO:0000259" key="2">
    <source>
        <dbReference type="Pfam" id="PF00108"/>
    </source>
</evidence>
<dbReference type="GO" id="GO:0016747">
    <property type="term" value="F:acyltransferase activity, transferring groups other than amino-acyl groups"/>
    <property type="evidence" value="ECO:0007669"/>
    <property type="project" value="InterPro"/>
</dbReference>
<reference evidence="4" key="2">
    <citation type="submission" date="2022-09" db="EMBL/GenBank/DDBJ databases">
        <authorList>
            <person name="Sun Q."/>
            <person name="Ohkuma M."/>
        </authorList>
    </citation>
    <scope>NUCLEOTIDE SEQUENCE</scope>
    <source>
        <strain evidence="4">JCM 13583</strain>
    </source>
</reference>
<accession>A0AA37BQV2</accession>
<protein>
    <submittedName>
        <fullName evidence="4">Acetyl-CoA acetyltransferase</fullName>
    </submittedName>
</protein>
<feature type="domain" description="Thiolase N-terminal" evidence="2">
    <location>
        <begin position="9"/>
        <end position="220"/>
    </location>
</feature>
<reference evidence="4" key="1">
    <citation type="journal article" date="2014" name="Int. J. Syst. Evol. Microbiol.">
        <title>Complete genome sequence of Corynebacterium casei LMG S-19264T (=DSM 44701T), isolated from a smear-ripened cheese.</title>
        <authorList>
            <consortium name="US DOE Joint Genome Institute (JGI-PGF)"/>
            <person name="Walter F."/>
            <person name="Albersmeier A."/>
            <person name="Kalinowski J."/>
            <person name="Ruckert C."/>
        </authorList>
    </citation>
    <scope>NUCLEOTIDE SEQUENCE</scope>
    <source>
        <strain evidence="4">JCM 13583</strain>
    </source>
</reference>
<dbReference type="PIRSF" id="PIRSF000429">
    <property type="entry name" value="Ac-CoA_Ac_transf"/>
    <property type="match status" value="1"/>
</dbReference>
<dbReference type="InterPro" id="IPR002155">
    <property type="entry name" value="Thiolase"/>
</dbReference>
<gene>
    <name evidence="4" type="ORF">GCM10007108_06920</name>
</gene>
<dbReference type="EMBL" id="BMNY01000001">
    <property type="protein sequence ID" value="GGM71411.1"/>
    <property type="molecule type" value="Genomic_DNA"/>
</dbReference>
<comment type="caution">
    <text evidence="4">The sequence shown here is derived from an EMBL/GenBank/DDBJ whole genome shotgun (WGS) entry which is preliminary data.</text>
</comment>
<dbReference type="AlphaFoldDB" id="A0AA37BQV2"/>
<organism evidence="4 5">
    <name type="scientific">Thermogymnomonas acidicola</name>
    <dbReference type="NCBI Taxonomy" id="399579"/>
    <lineage>
        <taxon>Archaea</taxon>
        <taxon>Methanobacteriati</taxon>
        <taxon>Thermoplasmatota</taxon>
        <taxon>Thermoplasmata</taxon>
        <taxon>Thermoplasmatales</taxon>
        <taxon>Thermogymnomonas</taxon>
    </lineage>
</organism>
<dbReference type="Pfam" id="PF22691">
    <property type="entry name" value="Thiolase_C_1"/>
    <property type="match status" value="1"/>
</dbReference>
<dbReference type="GO" id="GO:0008299">
    <property type="term" value="P:isoprenoid biosynthetic process"/>
    <property type="evidence" value="ECO:0007669"/>
    <property type="project" value="UniProtKB-KW"/>
</dbReference>
<dbReference type="Gene3D" id="3.40.47.10">
    <property type="match status" value="1"/>
</dbReference>
<keyword evidence="5" id="KW-1185">Reference proteome</keyword>
<keyword evidence="1" id="KW-0414">Isoprene biosynthesis</keyword>
<evidence type="ECO:0000313" key="4">
    <source>
        <dbReference type="EMBL" id="GGM71411.1"/>
    </source>
</evidence>
<dbReference type="Pfam" id="PF00108">
    <property type="entry name" value="Thiolase_N"/>
    <property type="match status" value="1"/>
</dbReference>
<dbReference type="InterPro" id="IPR055140">
    <property type="entry name" value="Thiolase_C_2"/>
</dbReference>
<dbReference type="Proteomes" id="UP000632195">
    <property type="component" value="Unassembled WGS sequence"/>
</dbReference>
<dbReference type="PANTHER" id="PTHR42870">
    <property type="entry name" value="ACETYL-COA C-ACETYLTRANSFERASE"/>
    <property type="match status" value="1"/>
</dbReference>
<evidence type="ECO:0000313" key="5">
    <source>
        <dbReference type="Proteomes" id="UP000632195"/>
    </source>
</evidence>
<name>A0AA37BQV2_9ARCH</name>
<evidence type="ECO:0000259" key="3">
    <source>
        <dbReference type="Pfam" id="PF22691"/>
    </source>
</evidence>
<dbReference type="CDD" id="cd00829">
    <property type="entry name" value="SCP-x_thiolase"/>
    <property type="match status" value="1"/>
</dbReference>